<dbReference type="PANTHER" id="PTHR47926">
    <property type="entry name" value="PENTATRICOPEPTIDE REPEAT-CONTAINING PROTEIN"/>
    <property type="match status" value="1"/>
</dbReference>
<protein>
    <recommendedName>
        <fullName evidence="4">Pentatricopeptide repeat-containing protein</fullName>
    </recommendedName>
</protein>
<dbReference type="Pfam" id="PF01535">
    <property type="entry name" value="PPR"/>
    <property type="match status" value="3"/>
</dbReference>
<sequence>MPIKDEVSWNCLISGYVKAGDLRSAEIMFEAMPVKSVVTCTAIISGYASNGDVEAARKMFDRMGDKRNSVTWNAMIAGYVNKSIFDEALSLFHLMLLDGKCRPDQGFNLGRMIHGDVLKMGFDVSNVFVGNSLLSFYSKCGLDGVDYACKVFDDMYVTGRDVVSW</sequence>
<feature type="repeat" description="PPR" evidence="2">
    <location>
        <begin position="5"/>
        <end position="39"/>
    </location>
</feature>
<dbReference type="GO" id="GO:0009451">
    <property type="term" value="P:RNA modification"/>
    <property type="evidence" value="ECO:0007669"/>
    <property type="project" value="InterPro"/>
</dbReference>
<dbReference type="InterPro" id="IPR011990">
    <property type="entry name" value="TPR-like_helical_dom_sf"/>
</dbReference>
<proteinExistence type="predicted"/>
<evidence type="ECO:0000313" key="3">
    <source>
        <dbReference type="EMBL" id="GFA58647.1"/>
    </source>
</evidence>
<dbReference type="PROSITE" id="PS51375">
    <property type="entry name" value="PPR"/>
    <property type="match status" value="2"/>
</dbReference>
<dbReference type="EMBL" id="BKCJ010450320">
    <property type="protein sequence ID" value="GFA58647.1"/>
    <property type="molecule type" value="Genomic_DNA"/>
</dbReference>
<evidence type="ECO:0008006" key="4">
    <source>
        <dbReference type="Google" id="ProtNLM"/>
    </source>
</evidence>
<dbReference type="InterPro" id="IPR046960">
    <property type="entry name" value="PPR_At4g14850-like_plant"/>
</dbReference>
<evidence type="ECO:0000256" key="2">
    <source>
        <dbReference type="PROSITE-ProRule" id="PRU00708"/>
    </source>
</evidence>
<dbReference type="AlphaFoldDB" id="A0A699JX88"/>
<dbReference type="NCBIfam" id="TIGR00756">
    <property type="entry name" value="PPR"/>
    <property type="match status" value="3"/>
</dbReference>
<gene>
    <name evidence="3" type="ORF">Tci_630619</name>
</gene>
<dbReference type="Gene3D" id="1.25.40.10">
    <property type="entry name" value="Tetratricopeptide repeat domain"/>
    <property type="match status" value="2"/>
</dbReference>
<accession>A0A699JX88</accession>
<organism evidence="3">
    <name type="scientific">Tanacetum cinerariifolium</name>
    <name type="common">Dalmatian daisy</name>
    <name type="synonym">Chrysanthemum cinerariifolium</name>
    <dbReference type="NCBI Taxonomy" id="118510"/>
    <lineage>
        <taxon>Eukaryota</taxon>
        <taxon>Viridiplantae</taxon>
        <taxon>Streptophyta</taxon>
        <taxon>Embryophyta</taxon>
        <taxon>Tracheophyta</taxon>
        <taxon>Spermatophyta</taxon>
        <taxon>Magnoliopsida</taxon>
        <taxon>eudicotyledons</taxon>
        <taxon>Gunneridae</taxon>
        <taxon>Pentapetalae</taxon>
        <taxon>asterids</taxon>
        <taxon>campanulids</taxon>
        <taxon>Asterales</taxon>
        <taxon>Asteraceae</taxon>
        <taxon>Asteroideae</taxon>
        <taxon>Anthemideae</taxon>
        <taxon>Anthemidinae</taxon>
        <taxon>Tanacetum</taxon>
    </lineage>
</organism>
<keyword evidence="1" id="KW-0677">Repeat</keyword>
<name>A0A699JX88_TANCI</name>
<feature type="non-terminal residue" evidence="3">
    <location>
        <position position="165"/>
    </location>
</feature>
<reference evidence="3" key="1">
    <citation type="journal article" date="2019" name="Sci. Rep.">
        <title>Draft genome of Tanacetum cinerariifolium, the natural source of mosquito coil.</title>
        <authorList>
            <person name="Yamashiro T."/>
            <person name="Shiraishi A."/>
            <person name="Satake H."/>
            <person name="Nakayama K."/>
        </authorList>
    </citation>
    <scope>NUCLEOTIDE SEQUENCE</scope>
</reference>
<dbReference type="InterPro" id="IPR002885">
    <property type="entry name" value="PPR_rpt"/>
</dbReference>
<dbReference type="GO" id="GO:0003723">
    <property type="term" value="F:RNA binding"/>
    <property type="evidence" value="ECO:0007669"/>
    <property type="project" value="InterPro"/>
</dbReference>
<comment type="caution">
    <text evidence="3">The sequence shown here is derived from an EMBL/GenBank/DDBJ whole genome shotgun (WGS) entry which is preliminary data.</text>
</comment>
<feature type="repeat" description="PPR" evidence="2">
    <location>
        <begin position="68"/>
        <end position="103"/>
    </location>
</feature>
<evidence type="ECO:0000256" key="1">
    <source>
        <dbReference type="ARBA" id="ARBA00022737"/>
    </source>
</evidence>